<keyword evidence="6" id="KW-1015">Disulfide bond</keyword>
<keyword evidence="2" id="KW-0964">Secreted</keyword>
<keyword evidence="5" id="KW-0677">Repeat</keyword>
<evidence type="ECO:0000313" key="9">
    <source>
        <dbReference type="Ensembl" id="ENSSOCP00000007914.1"/>
    </source>
</evidence>
<protein>
    <submittedName>
        <fullName evidence="9">Matrilin 3</fullName>
    </submittedName>
</protein>
<dbReference type="InterPro" id="IPR026823">
    <property type="entry name" value="cEGF"/>
</dbReference>
<dbReference type="InterPro" id="IPR000742">
    <property type="entry name" value="EGF"/>
</dbReference>
<dbReference type="Pfam" id="PF12662">
    <property type="entry name" value="cEGF"/>
    <property type="match status" value="1"/>
</dbReference>
<dbReference type="FunFam" id="3.40.50.410:FF:000004">
    <property type="entry name" value="collagen alpha-6(VI) chain"/>
    <property type="match status" value="1"/>
</dbReference>
<dbReference type="GO" id="GO:0005509">
    <property type="term" value="F:calcium ion binding"/>
    <property type="evidence" value="ECO:0007669"/>
    <property type="project" value="InterPro"/>
</dbReference>
<dbReference type="Pfam" id="PF07645">
    <property type="entry name" value="EGF_CA"/>
    <property type="match status" value="1"/>
</dbReference>
<sequence>VRPEEFEKVKIFLSKMIDTLDVGERTTRVAVMNYASTVKVEFPLRTYFDKASMKEAVSHIGPLSTGTMTGLAIQTAMDEVFTEEMGTRPATFNIPKVVIVVTDGRPQDQVQDVAASARTAGIEIYAVGVDRADMQSLRIMASEPLDEHVFYVETYGVIEKLTAKFRETFCAANVCALGTHDCEQVCVSNGGSYLCDCHEGYTLNPDKRTCSGIILSLIPNQNIFKNVNMHSIPNYFLLKMNRFSNMHLAAVDTCAPGRHECDQICVSNNGSYVCECYEGYTLNPDKKTCSVMDMCAPGRHDCAQVCLSNDASYSCDCYEGYTLNPDKKTCSAQGNEMKKSEDCAGREITVCIIMSVITLFGRYVWTLKNTPALEL</sequence>
<name>A0A8D0EZ75_STROC</name>
<dbReference type="InterPro" id="IPR049883">
    <property type="entry name" value="NOTCH1_EGF-like"/>
</dbReference>
<organism evidence="9 10">
    <name type="scientific">Strix occidentalis caurina</name>
    <name type="common">northern spotted owl</name>
    <dbReference type="NCBI Taxonomy" id="311401"/>
    <lineage>
        <taxon>Eukaryota</taxon>
        <taxon>Metazoa</taxon>
        <taxon>Chordata</taxon>
        <taxon>Craniata</taxon>
        <taxon>Vertebrata</taxon>
        <taxon>Euteleostomi</taxon>
        <taxon>Archelosauria</taxon>
        <taxon>Archosauria</taxon>
        <taxon>Dinosauria</taxon>
        <taxon>Saurischia</taxon>
        <taxon>Theropoda</taxon>
        <taxon>Coelurosauria</taxon>
        <taxon>Aves</taxon>
        <taxon>Neognathae</taxon>
        <taxon>Neoaves</taxon>
        <taxon>Telluraves</taxon>
        <taxon>Strigiformes</taxon>
        <taxon>Strigidae</taxon>
        <taxon>Strix</taxon>
    </lineage>
</organism>
<dbReference type="SUPFAM" id="SSF53300">
    <property type="entry name" value="vWA-like"/>
    <property type="match status" value="1"/>
</dbReference>
<dbReference type="SMART" id="SM00327">
    <property type="entry name" value="VWA"/>
    <property type="match status" value="1"/>
</dbReference>
<dbReference type="InterPro" id="IPR002035">
    <property type="entry name" value="VWF_A"/>
</dbReference>
<dbReference type="SUPFAM" id="SSF57184">
    <property type="entry name" value="Growth factor receptor domain"/>
    <property type="match status" value="1"/>
</dbReference>
<dbReference type="PANTHER" id="PTHR24020">
    <property type="entry name" value="COLLAGEN ALPHA"/>
    <property type="match status" value="1"/>
</dbReference>
<dbReference type="FunFam" id="2.10.25.10:FF:000871">
    <property type="entry name" value="Matrilin 3"/>
    <property type="match status" value="2"/>
</dbReference>
<dbReference type="PROSITE" id="PS01186">
    <property type="entry name" value="EGF_2"/>
    <property type="match status" value="3"/>
</dbReference>
<keyword evidence="10" id="KW-1185">Reference proteome</keyword>
<dbReference type="Pfam" id="PF14670">
    <property type="entry name" value="FXa_inhibition"/>
    <property type="match status" value="1"/>
</dbReference>
<evidence type="ECO:0000256" key="7">
    <source>
        <dbReference type="ARBA" id="ARBA00023180"/>
    </source>
</evidence>
<dbReference type="Proteomes" id="UP000694551">
    <property type="component" value="Unplaced"/>
</dbReference>
<reference evidence="9" key="2">
    <citation type="submission" date="2025-09" db="UniProtKB">
        <authorList>
            <consortium name="Ensembl"/>
        </authorList>
    </citation>
    <scope>IDENTIFICATION</scope>
</reference>
<dbReference type="Gene3D" id="3.40.50.410">
    <property type="entry name" value="von Willebrand factor, type A domain"/>
    <property type="match status" value="1"/>
</dbReference>
<dbReference type="GO" id="GO:0005576">
    <property type="term" value="C:extracellular region"/>
    <property type="evidence" value="ECO:0007669"/>
    <property type="project" value="UniProtKB-SubCell"/>
</dbReference>
<evidence type="ECO:0000313" key="10">
    <source>
        <dbReference type="Proteomes" id="UP000694551"/>
    </source>
</evidence>
<dbReference type="Pfam" id="PF00092">
    <property type="entry name" value="VWA"/>
    <property type="match status" value="1"/>
</dbReference>
<keyword evidence="7" id="KW-0325">Glycoprotein</keyword>
<evidence type="ECO:0000259" key="8">
    <source>
        <dbReference type="PROSITE" id="PS50234"/>
    </source>
</evidence>
<evidence type="ECO:0000256" key="3">
    <source>
        <dbReference type="ARBA" id="ARBA00022536"/>
    </source>
</evidence>
<accession>A0A8D0EZ75</accession>
<comment type="subcellular location">
    <subcellularLocation>
        <location evidence="1">Secreted</location>
    </subcellularLocation>
</comment>
<evidence type="ECO:0000256" key="1">
    <source>
        <dbReference type="ARBA" id="ARBA00004613"/>
    </source>
</evidence>
<keyword evidence="3" id="KW-0245">EGF-like domain</keyword>
<evidence type="ECO:0000256" key="6">
    <source>
        <dbReference type="ARBA" id="ARBA00023157"/>
    </source>
</evidence>
<dbReference type="InterPro" id="IPR001881">
    <property type="entry name" value="EGF-like_Ca-bd_dom"/>
</dbReference>
<dbReference type="AlphaFoldDB" id="A0A8D0EZ75"/>
<proteinExistence type="predicted"/>
<feature type="domain" description="VWFA" evidence="8">
    <location>
        <begin position="1"/>
        <end position="165"/>
    </location>
</feature>
<dbReference type="PANTHER" id="PTHR24020:SF12">
    <property type="entry name" value="MATRILIN-3"/>
    <property type="match status" value="1"/>
</dbReference>
<dbReference type="FunFam" id="2.10.25.10:FF:000126">
    <property type="entry name" value="Matrilin 3"/>
    <property type="match status" value="1"/>
</dbReference>
<evidence type="ECO:0000256" key="5">
    <source>
        <dbReference type="ARBA" id="ARBA00022737"/>
    </source>
</evidence>
<dbReference type="SMART" id="SM00181">
    <property type="entry name" value="EGF"/>
    <property type="match status" value="3"/>
</dbReference>
<keyword evidence="4" id="KW-0732">Signal</keyword>
<dbReference type="PROSITE" id="PS50234">
    <property type="entry name" value="VWFA"/>
    <property type="match status" value="1"/>
</dbReference>
<dbReference type="InterPro" id="IPR050525">
    <property type="entry name" value="ECM_Assembly_Org"/>
</dbReference>
<dbReference type="SMART" id="SM00179">
    <property type="entry name" value="EGF_CA"/>
    <property type="match status" value="3"/>
</dbReference>
<dbReference type="InterPro" id="IPR036465">
    <property type="entry name" value="vWFA_dom_sf"/>
</dbReference>
<evidence type="ECO:0000256" key="2">
    <source>
        <dbReference type="ARBA" id="ARBA00022525"/>
    </source>
</evidence>
<dbReference type="Gene3D" id="2.10.25.10">
    <property type="entry name" value="Laminin"/>
    <property type="match status" value="3"/>
</dbReference>
<evidence type="ECO:0000256" key="4">
    <source>
        <dbReference type="ARBA" id="ARBA00022729"/>
    </source>
</evidence>
<dbReference type="Ensembl" id="ENSSOCT00000008115.1">
    <property type="protein sequence ID" value="ENSSOCP00000007914.1"/>
    <property type="gene ID" value="ENSSOCG00000006066.1"/>
</dbReference>
<dbReference type="InterPro" id="IPR009030">
    <property type="entry name" value="Growth_fac_rcpt_cys_sf"/>
</dbReference>
<reference evidence="9" key="1">
    <citation type="submission" date="2025-08" db="UniProtKB">
        <authorList>
            <consortium name="Ensembl"/>
        </authorList>
    </citation>
    <scope>IDENTIFICATION</scope>
</reference>